<reference evidence="2" key="2">
    <citation type="submission" date="2017-12" db="EMBL/GenBank/DDBJ databases">
        <title>Genome sequence of the Bar-tailed Godwit (Limosa lapponica baueri).</title>
        <authorList>
            <person name="Lima N.C.B."/>
            <person name="Parody-Merino A.M."/>
            <person name="Battley P.F."/>
            <person name="Fidler A.E."/>
            <person name="Prosdocimi F."/>
        </authorList>
    </citation>
    <scope>NUCLEOTIDE SEQUENCE [LARGE SCALE GENOMIC DNA]</scope>
</reference>
<reference evidence="2" key="1">
    <citation type="submission" date="2017-11" db="EMBL/GenBank/DDBJ databases">
        <authorList>
            <person name="Lima N.C."/>
            <person name="Parody-Merino A.M."/>
            <person name="Battley P.F."/>
            <person name="Fidler A.E."/>
            <person name="Prosdocimi F."/>
        </authorList>
    </citation>
    <scope>NUCLEOTIDE SEQUENCE [LARGE SCALE GENOMIC DNA]</scope>
</reference>
<keyword evidence="1" id="KW-0436">Ligase</keyword>
<dbReference type="AlphaFoldDB" id="A0A2I0TW90"/>
<dbReference type="EMBL" id="KZ506889">
    <property type="protein sequence ID" value="PKU38042.1"/>
    <property type="molecule type" value="Genomic_DNA"/>
</dbReference>
<name>A0A2I0TW90_LIMLA</name>
<evidence type="ECO:0000313" key="1">
    <source>
        <dbReference type="EMBL" id="PKU38042.1"/>
    </source>
</evidence>
<proteinExistence type="predicted"/>
<keyword evidence="2" id="KW-1185">Reference proteome</keyword>
<dbReference type="Proteomes" id="UP000233556">
    <property type="component" value="Unassembled WGS sequence"/>
</dbReference>
<protein>
    <submittedName>
        <fullName evidence="1">E3 sumo-protein ligase nse2</fullName>
    </submittedName>
</protein>
<dbReference type="OrthoDB" id="26899at2759"/>
<evidence type="ECO:0000313" key="2">
    <source>
        <dbReference type="Proteomes" id="UP000233556"/>
    </source>
</evidence>
<gene>
    <name evidence="1" type="ORF">llap_11652</name>
</gene>
<accession>A0A2I0TW90</accession>
<organism evidence="1 2">
    <name type="scientific">Limosa lapponica baueri</name>
    <dbReference type="NCBI Taxonomy" id="1758121"/>
    <lineage>
        <taxon>Eukaryota</taxon>
        <taxon>Metazoa</taxon>
        <taxon>Chordata</taxon>
        <taxon>Craniata</taxon>
        <taxon>Vertebrata</taxon>
        <taxon>Euteleostomi</taxon>
        <taxon>Archelosauria</taxon>
        <taxon>Archosauria</taxon>
        <taxon>Dinosauria</taxon>
        <taxon>Saurischia</taxon>
        <taxon>Theropoda</taxon>
        <taxon>Coelurosauria</taxon>
        <taxon>Aves</taxon>
        <taxon>Neognathae</taxon>
        <taxon>Neoaves</taxon>
        <taxon>Charadriiformes</taxon>
        <taxon>Scolopacidae</taxon>
        <taxon>Limosa</taxon>
    </lineage>
</organism>
<sequence length="80" mass="9477">MGELVEEEEKGKGANGKEICNEGEREILMLPYQVLRRENDVEDVNSMENVMLEYAAMDRELNHYMKAIEETVHQVNWHFY</sequence>
<dbReference type="GO" id="GO:0016874">
    <property type="term" value="F:ligase activity"/>
    <property type="evidence" value="ECO:0007669"/>
    <property type="project" value="UniProtKB-KW"/>
</dbReference>